<dbReference type="EMBL" id="BMXE01000007">
    <property type="protein sequence ID" value="GHB42431.1"/>
    <property type="molecule type" value="Genomic_DNA"/>
</dbReference>
<comment type="caution">
    <text evidence="2">The sequence shown here is derived from an EMBL/GenBank/DDBJ whole genome shotgun (WGS) entry which is preliminary data.</text>
</comment>
<evidence type="ECO:0000313" key="3">
    <source>
        <dbReference type="Proteomes" id="UP000637980"/>
    </source>
</evidence>
<dbReference type="InterPro" id="IPR012349">
    <property type="entry name" value="Split_barrel_FMN-bd"/>
</dbReference>
<gene>
    <name evidence="2" type="ORF">GCM10007094_34600</name>
</gene>
<dbReference type="PANTHER" id="PTHR42815:SF2">
    <property type="entry name" value="FAD-BINDING, PUTATIVE (AFU_ORTHOLOGUE AFUA_6G07600)-RELATED"/>
    <property type="match status" value="1"/>
</dbReference>
<feature type="domain" description="Pyridoxamine 5'-phosphate oxidase N-terminal" evidence="1">
    <location>
        <begin position="42"/>
        <end position="148"/>
    </location>
</feature>
<dbReference type="SUPFAM" id="SSF50475">
    <property type="entry name" value="FMN-binding split barrel"/>
    <property type="match status" value="1"/>
</dbReference>
<organism evidence="2 3">
    <name type="scientific">Pseudovibrio japonicus</name>
    <dbReference type="NCBI Taxonomy" id="366534"/>
    <lineage>
        <taxon>Bacteria</taxon>
        <taxon>Pseudomonadati</taxon>
        <taxon>Pseudomonadota</taxon>
        <taxon>Alphaproteobacteria</taxon>
        <taxon>Hyphomicrobiales</taxon>
        <taxon>Stappiaceae</taxon>
        <taxon>Pseudovibrio</taxon>
    </lineage>
</organism>
<keyword evidence="3" id="KW-1185">Reference proteome</keyword>
<dbReference type="Gene3D" id="2.30.110.10">
    <property type="entry name" value="Electron Transport, Fmn-binding Protein, Chain A"/>
    <property type="match status" value="1"/>
</dbReference>
<name>A0ABQ3EJH2_9HYPH</name>
<sequence>MPKAFAQIAFTPAARTFQEQYGTKEAYAKYLEGEEVTGHVIEDDHVTFIESMDGFYLSTVSETGWPYVQFKGGPTGFLKVLDNRHFAYADYRGNRQYLSAGNISQNNRVSLILTNYEKQQRLKIWGEARIVSLEEGSDFVLSLMPADYKAEPERAILIRTMALEWDCPRHIPKRRTVDE</sequence>
<dbReference type="RefSeq" id="WP_189438062.1">
    <property type="nucleotide sequence ID" value="NZ_BMXE01000007.1"/>
</dbReference>
<evidence type="ECO:0000313" key="2">
    <source>
        <dbReference type="EMBL" id="GHB42431.1"/>
    </source>
</evidence>
<dbReference type="Pfam" id="PF01243">
    <property type="entry name" value="PNPOx_N"/>
    <property type="match status" value="1"/>
</dbReference>
<dbReference type="Proteomes" id="UP000637980">
    <property type="component" value="Unassembled WGS sequence"/>
</dbReference>
<dbReference type="PANTHER" id="PTHR42815">
    <property type="entry name" value="FAD-BINDING, PUTATIVE (AFU_ORTHOLOGUE AFUA_6G07600)-RELATED"/>
    <property type="match status" value="1"/>
</dbReference>
<proteinExistence type="predicted"/>
<protein>
    <submittedName>
        <fullName evidence="2">Pyridoxamine 5'-phosphate oxidase</fullName>
    </submittedName>
</protein>
<dbReference type="InterPro" id="IPR011576">
    <property type="entry name" value="Pyridox_Oxase_N"/>
</dbReference>
<accession>A0ABQ3EJH2</accession>
<reference evidence="3" key="1">
    <citation type="journal article" date="2019" name="Int. J. Syst. Evol. Microbiol.">
        <title>The Global Catalogue of Microorganisms (GCM) 10K type strain sequencing project: providing services to taxonomists for standard genome sequencing and annotation.</title>
        <authorList>
            <consortium name="The Broad Institute Genomics Platform"/>
            <consortium name="The Broad Institute Genome Sequencing Center for Infectious Disease"/>
            <person name="Wu L."/>
            <person name="Ma J."/>
        </authorList>
    </citation>
    <scope>NUCLEOTIDE SEQUENCE [LARGE SCALE GENOMIC DNA]</scope>
    <source>
        <strain evidence="3">KCTC 12861</strain>
    </source>
</reference>
<evidence type="ECO:0000259" key="1">
    <source>
        <dbReference type="Pfam" id="PF01243"/>
    </source>
</evidence>